<sequence length="285" mass="31100">MRRRFAVGDVGDLVAGEGHRGEGGQVALAPARVVPEVALLEDAADGPDRQLVADDEHLTAAGVVTGVLDGGHHPLADDAVGLAPGRLRGVTQPPPAARVEEQPLAEAPPFELVARLDDPRVHDRGESVALERRGRGLGGALEGGCARRDRGRRRRGARRRPRPSRGPAPTGGSRAGGHRGPCAGCRPRRGAAGARRCARCRGGRRARRVPRGLRRRLRRRRRPLGQRSPRSRCRRAGRCRTQASARSWPGLSHLSLRGTCGGRRRRRRAPSWSGRWRSRRPRRRP</sequence>
<name>K1E961_9MICO</name>
<dbReference type="eggNOG" id="ENOG502ZMYR">
    <property type="taxonomic scope" value="Bacteria"/>
</dbReference>
<feature type="compositionally biased region" description="Basic residues" evidence="1">
    <location>
        <begin position="276"/>
        <end position="285"/>
    </location>
</feature>
<feature type="region of interest" description="Disordered" evidence="1">
    <location>
        <begin position="125"/>
        <end position="195"/>
    </location>
</feature>
<evidence type="ECO:0000256" key="1">
    <source>
        <dbReference type="SAM" id="MobiDB-lite"/>
    </source>
</evidence>
<comment type="caution">
    <text evidence="2">The sequence shown here is derived from an EMBL/GenBank/DDBJ whole genome shotgun (WGS) entry which is preliminary data.</text>
</comment>
<feature type="region of interest" description="Disordered" evidence="1">
    <location>
        <begin position="216"/>
        <end position="285"/>
    </location>
</feature>
<protein>
    <submittedName>
        <fullName evidence="2">ABC transporter ATPase</fullName>
    </submittedName>
</protein>
<feature type="region of interest" description="Disordered" evidence="1">
    <location>
        <begin position="1"/>
        <end position="24"/>
    </location>
</feature>
<feature type="compositionally biased region" description="Basic residues" evidence="1">
    <location>
        <begin position="216"/>
        <end position="238"/>
    </location>
</feature>
<dbReference type="EMBL" id="ALWX01000016">
    <property type="protein sequence ID" value="EKA61972.1"/>
    <property type="molecule type" value="Genomic_DNA"/>
</dbReference>
<evidence type="ECO:0000313" key="2">
    <source>
        <dbReference type="EMBL" id="EKA61972.1"/>
    </source>
</evidence>
<accession>K1E961</accession>
<feature type="compositionally biased region" description="Basic and acidic residues" evidence="1">
    <location>
        <begin position="125"/>
        <end position="134"/>
    </location>
</feature>
<evidence type="ECO:0000313" key="3">
    <source>
        <dbReference type="Proteomes" id="UP000004474"/>
    </source>
</evidence>
<dbReference type="Proteomes" id="UP000004474">
    <property type="component" value="Unassembled WGS sequence"/>
</dbReference>
<proteinExistence type="predicted"/>
<gene>
    <name evidence="2" type="ORF">B277_04412</name>
</gene>
<dbReference type="AlphaFoldDB" id="K1E961"/>
<feature type="compositionally biased region" description="Low complexity" evidence="1">
    <location>
        <begin position="180"/>
        <end position="195"/>
    </location>
</feature>
<feature type="compositionally biased region" description="Basic residues" evidence="1">
    <location>
        <begin position="149"/>
        <end position="163"/>
    </location>
</feature>
<organism evidence="2 3">
    <name type="scientific">Janibacter hoylei PVAS-1</name>
    <dbReference type="NCBI Taxonomy" id="1210046"/>
    <lineage>
        <taxon>Bacteria</taxon>
        <taxon>Bacillati</taxon>
        <taxon>Actinomycetota</taxon>
        <taxon>Actinomycetes</taxon>
        <taxon>Micrococcales</taxon>
        <taxon>Intrasporangiaceae</taxon>
        <taxon>Janibacter</taxon>
    </lineage>
</organism>
<reference evidence="2 3" key="1">
    <citation type="journal article" date="2012" name="J. Bacteriol.">
        <title>Genome Sequence of Janibacter hoylei MTCC8307, Isolated from the Stratospheric Air.</title>
        <authorList>
            <person name="Pawar S.P."/>
            <person name="Dhotre D.P."/>
            <person name="Shetty S.A."/>
            <person name="Chowdhury S.P."/>
            <person name="Chaudhari B.L."/>
            <person name="Shouche Y.S."/>
        </authorList>
    </citation>
    <scope>NUCLEOTIDE SEQUENCE [LARGE SCALE GENOMIC DNA]</scope>
    <source>
        <strain evidence="2 3">PVAS-1</strain>
    </source>
</reference>